<evidence type="ECO:0000313" key="6">
    <source>
        <dbReference type="Proteomes" id="UP000680158"/>
    </source>
</evidence>
<keyword evidence="5" id="KW-0255">Endonuclease</keyword>
<dbReference type="InterPro" id="IPR052021">
    <property type="entry name" value="Type-I_RS_S_subunit"/>
</dbReference>
<dbReference type="Pfam" id="PF01420">
    <property type="entry name" value="Methylase_S"/>
    <property type="match status" value="2"/>
</dbReference>
<name>A0A941DGY4_9BURK</name>
<dbReference type="PANTHER" id="PTHR30408:SF13">
    <property type="entry name" value="TYPE I RESTRICTION ENZYME HINDI SPECIFICITY SUBUNIT"/>
    <property type="match status" value="1"/>
</dbReference>
<dbReference type="Proteomes" id="UP000680158">
    <property type="component" value="Unassembled WGS sequence"/>
</dbReference>
<dbReference type="CDD" id="cd17517">
    <property type="entry name" value="RMtype1_S_EcoKI_StySPI-TRD2-CR2_like"/>
    <property type="match status" value="1"/>
</dbReference>
<dbReference type="InterPro" id="IPR044946">
    <property type="entry name" value="Restrct_endonuc_typeI_TRD_sf"/>
</dbReference>
<keyword evidence="5" id="KW-0378">Hydrolase</keyword>
<dbReference type="GO" id="GO:0016787">
    <property type="term" value="F:hydrolase activity"/>
    <property type="evidence" value="ECO:0007669"/>
    <property type="project" value="UniProtKB-KW"/>
</dbReference>
<keyword evidence="2" id="KW-0680">Restriction system</keyword>
<dbReference type="GO" id="GO:0009307">
    <property type="term" value="P:DNA restriction-modification system"/>
    <property type="evidence" value="ECO:0007669"/>
    <property type="project" value="UniProtKB-KW"/>
</dbReference>
<organism evidence="5 6">
    <name type="scientific">Undibacterium baiyunense</name>
    <dbReference type="NCBI Taxonomy" id="2828731"/>
    <lineage>
        <taxon>Bacteria</taxon>
        <taxon>Pseudomonadati</taxon>
        <taxon>Pseudomonadota</taxon>
        <taxon>Betaproteobacteria</taxon>
        <taxon>Burkholderiales</taxon>
        <taxon>Oxalobacteraceae</taxon>
        <taxon>Undibacterium</taxon>
    </lineage>
</organism>
<sequence length="456" mass="50704">MLDVFDVTNGLSKSREAFGFGYPFLTFKEIFNSYFVPDELVNLANTTEAERKKCSIKRGDVFITRTSETFDELGITCVALKDYPNATFNGFTKRLRPNGKVKINPEYSSFYFKNASFRRQVLSLTNMTTRASLNNEMLERLTIVLPPMEKQKEIAKILVDCHNKIELNRQINQTLEQIAQAMFKSWFVDFEPTRAKIAAKEAGGDQAAIEQAAMCAISGKTSDQLNQSPPETLAQLKATAALFPDALVDSELGEIPEGWEVSEIGKEVDVVGGGTPSTANVEFWDGGQHHWTTPKDLSNLTDKILLETDRKITDAGLAKISSGLLPQNTVLMSSRAPVGYLAIAKIPVAINQGYIAMKCEKILSPEYVVQWAESVMDEIKQRSSGTTFAEISKTNFRLIRVLVPSKDLIQAYTKDTSKFYETITSLLLENLTLVSMRDSLLPRLLSGGTIFGVNDE</sequence>
<accession>A0A941DGY4</accession>
<comment type="similarity">
    <text evidence="1">Belongs to the type-I restriction system S methylase family.</text>
</comment>
<feature type="domain" description="Type I restriction modification DNA specificity" evidence="4">
    <location>
        <begin position="256"/>
        <end position="406"/>
    </location>
</feature>
<protein>
    <submittedName>
        <fullName evidence="5">Restriction endonuclease subunit S</fullName>
        <ecNumber evidence="5">3.1.21.-</ecNumber>
    </submittedName>
</protein>
<reference evidence="5 6" key="1">
    <citation type="submission" date="2021-04" db="EMBL/GenBank/DDBJ databases">
        <title>novel species isolated from subtropical streams in China.</title>
        <authorList>
            <person name="Lu H."/>
        </authorList>
    </citation>
    <scope>NUCLEOTIDE SEQUENCE [LARGE SCALE GENOMIC DNA]</scope>
    <source>
        <strain evidence="5 6">BYS107W</strain>
    </source>
</reference>
<evidence type="ECO:0000256" key="1">
    <source>
        <dbReference type="ARBA" id="ARBA00010923"/>
    </source>
</evidence>
<feature type="domain" description="Type I restriction modification DNA specificity" evidence="4">
    <location>
        <begin position="3"/>
        <end position="177"/>
    </location>
</feature>
<keyword evidence="3" id="KW-0238">DNA-binding</keyword>
<evidence type="ECO:0000313" key="5">
    <source>
        <dbReference type="EMBL" id="MBR7747766.1"/>
    </source>
</evidence>
<dbReference type="EMBL" id="JAGSPM010000009">
    <property type="protein sequence ID" value="MBR7747766.1"/>
    <property type="molecule type" value="Genomic_DNA"/>
</dbReference>
<evidence type="ECO:0000259" key="4">
    <source>
        <dbReference type="Pfam" id="PF01420"/>
    </source>
</evidence>
<dbReference type="InterPro" id="IPR000055">
    <property type="entry name" value="Restrct_endonuc_typeI_TRD"/>
</dbReference>
<gene>
    <name evidence="5" type="ORF">KDM92_14370</name>
</gene>
<dbReference type="GO" id="GO:0003677">
    <property type="term" value="F:DNA binding"/>
    <property type="evidence" value="ECO:0007669"/>
    <property type="project" value="UniProtKB-KW"/>
</dbReference>
<keyword evidence="5" id="KW-0540">Nuclease</keyword>
<dbReference type="Gene3D" id="3.90.220.20">
    <property type="entry name" value="DNA methylase specificity domains"/>
    <property type="match status" value="2"/>
</dbReference>
<dbReference type="GO" id="GO:0004519">
    <property type="term" value="F:endonuclease activity"/>
    <property type="evidence" value="ECO:0007669"/>
    <property type="project" value="UniProtKB-KW"/>
</dbReference>
<comment type="caution">
    <text evidence="5">The sequence shown here is derived from an EMBL/GenBank/DDBJ whole genome shotgun (WGS) entry which is preliminary data.</text>
</comment>
<dbReference type="EC" id="3.1.21.-" evidence="5"/>
<evidence type="ECO:0000256" key="3">
    <source>
        <dbReference type="ARBA" id="ARBA00023125"/>
    </source>
</evidence>
<keyword evidence="6" id="KW-1185">Reference proteome</keyword>
<dbReference type="PANTHER" id="PTHR30408">
    <property type="entry name" value="TYPE-1 RESTRICTION ENZYME ECOKI SPECIFICITY PROTEIN"/>
    <property type="match status" value="1"/>
</dbReference>
<dbReference type="Gene3D" id="1.10.287.1120">
    <property type="entry name" value="Bipartite methylase S protein"/>
    <property type="match status" value="1"/>
</dbReference>
<dbReference type="SUPFAM" id="SSF116734">
    <property type="entry name" value="DNA methylase specificity domain"/>
    <property type="match status" value="2"/>
</dbReference>
<dbReference type="AlphaFoldDB" id="A0A941DGY4"/>
<evidence type="ECO:0000256" key="2">
    <source>
        <dbReference type="ARBA" id="ARBA00022747"/>
    </source>
</evidence>
<proteinExistence type="inferred from homology"/>